<keyword evidence="1" id="KW-1133">Transmembrane helix</keyword>
<protein>
    <submittedName>
        <fullName evidence="2">Uncharacterized protein</fullName>
    </submittedName>
</protein>
<name>A0A9D4BQ57_DREPO</name>
<dbReference type="Proteomes" id="UP000828390">
    <property type="component" value="Unassembled WGS sequence"/>
</dbReference>
<dbReference type="EMBL" id="JAIWYP010000015">
    <property type="protein sequence ID" value="KAH3701087.1"/>
    <property type="molecule type" value="Genomic_DNA"/>
</dbReference>
<feature type="transmembrane region" description="Helical" evidence="1">
    <location>
        <begin position="6"/>
        <end position="26"/>
    </location>
</feature>
<reference evidence="2" key="2">
    <citation type="submission" date="2020-11" db="EMBL/GenBank/DDBJ databases">
        <authorList>
            <person name="McCartney M.A."/>
            <person name="Auch B."/>
            <person name="Kono T."/>
            <person name="Mallez S."/>
            <person name="Becker A."/>
            <person name="Gohl D.M."/>
            <person name="Silverstein K.A.T."/>
            <person name="Koren S."/>
            <person name="Bechman K.B."/>
            <person name="Herman A."/>
            <person name="Abrahante J.E."/>
            <person name="Garbe J."/>
        </authorList>
    </citation>
    <scope>NUCLEOTIDE SEQUENCE</scope>
    <source>
        <strain evidence="2">Duluth1</strain>
        <tissue evidence="2">Whole animal</tissue>
    </source>
</reference>
<organism evidence="2 3">
    <name type="scientific">Dreissena polymorpha</name>
    <name type="common">Zebra mussel</name>
    <name type="synonym">Mytilus polymorpha</name>
    <dbReference type="NCBI Taxonomy" id="45954"/>
    <lineage>
        <taxon>Eukaryota</taxon>
        <taxon>Metazoa</taxon>
        <taxon>Spiralia</taxon>
        <taxon>Lophotrochozoa</taxon>
        <taxon>Mollusca</taxon>
        <taxon>Bivalvia</taxon>
        <taxon>Autobranchia</taxon>
        <taxon>Heteroconchia</taxon>
        <taxon>Euheterodonta</taxon>
        <taxon>Imparidentia</taxon>
        <taxon>Neoheterodontei</taxon>
        <taxon>Myida</taxon>
        <taxon>Dreissenoidea</taxon>
        <taxon>Dreissenidae</taxon>
        <taxon>Dreissena</taxon>
    </lineage>
</organism>
<proteinExistence type="predicted"/>
<keyword evidence="1" id="KW-0472">Membrane</keyword>
<keyword evidence="1" id="KW-0812">Transmembrane</keyword>
<dbReference type="AlphaFoldDB" id="A0A9D4BQ57"/>
<sequence>MNLHQLYIPISVVLCILATVTVTYTATASLEEVEAEATENLPPNIRYFLNNMKNDGLSLQAPPHVYMNKLKRYFDADAKNKRSGFWIWMPAQGYVSVPNEQISEGTKGNGGGNVLRYG</sequence>
<gene>
    <name evidence="2" type="ORF">DPMN_076071</name>
</gene>
<accession>A0A9D4BQ57</accession>
<evidence type="ECO:0000313" key="2">
    <source>
        <dbReference type="EMBL" id="KAH3701087.1"/>
    </source>
</evidence>
<comment type="caution">
    <text evidence="2">The sequence shown here is derived from an EMBL/GenBank/DDBJ whole genome shotgun (WGS) entry which is preliminary data.</text>
</comment>
<reference evidence="2" key="1">
    <citation type="journal article" date="2019" name="bioRxiv">
        <title>The Genome of the Zebra Mussel, Dreissena polymorpha: A Resource for Invasive Species Research.</title>
        <authorList>
            <person name="McCartney M.A."/>
            <person name="Auch B."/>
            <person name="Kono T."/>
            <person name="Mallez S."/>
            <person name="Zhang Y."/>
            <person name="Obille A."/>
            <person name="Becker A."/>
            <person name="Abrahante J.E."/>
            <person name="Garbe J."/>
            <person name="Badalamenti J.P."/>
            <person name="Herman A."/>
            <person name="Mangelson H."/>
            <person name="Liachko I."/>
            <person name="Sullivan S."/>
            <person name="Sone E.D."/>
            <person name="Koren S."/>
            <person name="Silverstein K.A.T."/>
            <person name="Beckman K.B."/>
            <person name="Gohl D.M."/>
        </authorList>
    </citation>
    <scope>NUCLEOTIDE SEQUENCE</scope>
    <source>
        <strain evidence="2">Duluth1</strain>
        <tissue evidence="2">Whole animal</tissue>
    </source>
</reference>
<keyword evidence="3" id="KW-1185">Reference proteome</keyword>
<evidence type="ECO:0000256" key="1">
    <source>
        <dbReference type="SAM" id="Phobius"/>
    </source>
</evidence>
<evidence type="ECO:0000313" key="3">
    <source>
        <dbReference type="Proteomes" id="UP000828390"/>
    </source>
</evidence>